<organism evidence="2 3">
    <name type="scientific">Nocardia yunnanensis</name>
    <dbReference type="NCBI Taxonomy" id="2382165"/>
    <lineage>
        <taxon>Bacteria</taxon>
        <taxon>Bacillati</taxon>
        <taxon>Actinomycetota</taxon>
        <taxon>Actinomycetes</taxon>
        <taxon>Mycobacteriales</taxon>
        <taxon>Nocardiaceae</taxon>
        <taxon>Nocardia</taxon>
    </lineage>
</organism>
<protein>
    <submittedName>
        <fullName evidence="2">Uncharacterized protein</fullName>
    </submittedName>
</protein>
<evidence type="ECO:0000256" key="1">
    <source>
        <dbReference type="SAM" id="MobiDB-lite"/>
    </source>
</evidence>
<sequence>MVEPSQLAGESDIDPESGRDRHTHEGIVHPTVTHAASSAQRGTSHSSSGMAIALLSTKYEGAEDFQRLYAFV</sequence>
<evidence type="ECO:0000313" key="2">
    <source>
        <dbReference type="EMBL" id="AYF77342.1"/>
    </source>
</evidence>
<evidence type="ECO:0000313" key="3">
    <source>
        <dbReference type="Proteomes" id="UP000267164"/>
    </source>
</evidence>
<feature type="region of interest" description="Disordered" evidence="1">
    <location>
        <begin position="1"/>
        <end position="47"/>
    </location>
</feature>
<keyword evidence="3" id="KW-1185">Reference proteome</keyword>
<name>A0A386ZHE4_9NOCA</name>
<dbReference type="EMBL" id="CP032568">
    <property type="protein sequence ID" value="AYF77342.1"/>
    <property type="molecule type" value="Genomic_DNA"/>
</dbReference>
<gene>
    <name evidence="2" type="ORF">D7D52_29940</name>
</gene>
<accession>A0A386ZHE4</accession>
<feature type="compositionally biased region" description="Polar residues" evidence="1">
    <location>
        <begin position="34"/>
        <end position="47"/>
    </location>
</feature>
<reference evidence="2 3" key="1">
    <citation type="submission" date="2018-09" db="EMBL/GenBank/DDBJ databases">
        <title>Nocardia yunnanensis sp. nov., an actinomycete isolated from a soil sample.</title>
        <authorList>
            <person name="Zhang J."/>
        </authorList>
    </citation>
    <scope>NUCLEOTIDE SEQUENCE [LARGE SCALE GENOMIC DNA]</scope>
    <source>
        <strain evidence="2 3">CFHS0054</strain>
    </source>
</reference>
<dbReference type="KEGG" id="nyu:D7D52_29940"/>
<dbReference type="AlphaFoldDB" id="A0A386ZHE4"/>
<proteinExistence type="predicted"/>
<feature type="compositionally biased region" description="Basic and acidic residues" evidence="1">
    <location>
        <begin position="16"/>
        <end position="27"/>
    </location>
</feature>
<dbReference type="Proteomes" id="UP000267164">
    <property type="component" value="Chromosome"/>
</dbReference>